<dbReference type="Proteomes" id="UP000794436">
    <property type="component" value="Unassembled WGS sequence"/>
</dbReference>
<evidence type="ECO:0000256" key="1">
    <source>
        <dbReference type="SAM" id="MobiDB-lite"/>
    </source>
</evidence>
<reference evidence="2" key="1">
    <citation type="submission" date="2019-03" db="EMBL/GenBank/DDBJ databases">
        <title>Long read genome sequence of the mycoparasitic Pythium oligandrum ATCC 38472 isolated from sugarbeet rhizosphere.</title>
        <authorList>
            <person name="Gaulin E."/>
        </authorList>
    </citation>
    <scope>NUCLEOTIDE SEQUENCE</scope>
    <source>
        <strain evidence="2">ATCC 38472_TT</strain>
    </source>
</reference>
<organism evidence="2 3">
    <name type="scientific">Pythium oligandrum</name>
    <name type="common">Mycoparasitic fungus</name>
    <dbReference type="NCBI Taxonomy" id="41045"/>
    <lineage>
        <taxon>Eukaryota</taxon>
        <taxon>Sar</taxon>
        <taxon>Stramenopiles</taxon>
        <taxon>Oomycota</taxon>
        <taxon>Peronosporomycetes</taxon>
        <taxon>Pythiales</taxon>
        <taxon>Pythiaceae</taxon>
        <taxon>Pythium</taxon>
    </lineage>
</organism>
<protein>
    <submittedName>
        <fullName evidence="2">Uncharacterized protein</fullName>
    </submittedName>
</protein>
<gene>
    <name evidence="2" type="ORF">Poli38472_011180</name>
</gene>
<sequence length="124" mass="14308">MLAKVMHNNRRLNYIEAFFKPTYYKVYLRALEAGKAVMAASNRAENNEDVDEEEERREEDDPIIELPLPMSTKCAFLSTFPHHSGDSNTTISQDLDMQATLLIFEFAATPVRRTAVIRQESYDF</sequence>
<dbReference type="EMBL" id="SPLM01000004">
    <property type="protein sequence ID" value="TMW67560.1"/>
    <property type="molecule type" value="Genomic_DNA"/>
</dbReference>
<name>A0A8K1FKW2_PYTOL</name>
<dbReference type="AlphaFoldDB" id="A0A8K1FKW2"/>
<proteinExistence type="predicted"/>
<feature type="compositionally biased region" description="Acidic residues" evidence="1">
    <location>
        <begin position="47"/>
        <end position="61"/>
    </location>
</feature>
<keyword evidence="3" id="KW-1185">Reference proteome</keyword>
<comment type="caution">
    <text evidence="2">The sequence shown here is derived from an EMBL/GenBank/DDBJ whole genome shotgun (WGS) entry which is preliminary data.</text>
</comment>
<feature type="region of interest" description="Disordered" evidence="1">
    <location>
        <begin position="39"/>
        <end position="61"/>
    </location>
</feature>
<accession>A0A8K1FKW2</accession>
<evidence type="ECO:0000313" key="3">
    <source>
        <dbReference type="Proteomes" id="UP000794436"/>
    </source>
</evidence>
<evidence type="ECO:0000313" key="2">
    <source>
        <dbReference type="EMBL" id="TMW67560.1"/>
    </source>
</evidence>